<evidence type="ECO:0000313" key="3">
    <source>
        <dbReference type="EMBL" id="GLC58228.1"/>
    </source>
</evidence>
<feature type="coiled-coil region" evidence="1">
    <location>
        <begin position="711"/>
        <end position="738"/>
    </location>
</feature>
<dbReference type="EMBL" id="BRXU01000022">
    <property type="protein sequence ID" value="GLC58228.1"/>
    <property type="molecule type" value="Genomic_DNA"/>
</dbReference>
<feature type="region of interest" description="Disordered" evidence="2">
    <location>
        <begin position="775"/>
        <end position="819"/>
    </location>
</feature>
<evidence type="ECO:0000313" key="4">
    <source>
        <dbReference type="Proteomes" id="UP001165080"/>
    </source>
</evidence>
<reference evidence="3 4" key="1">
    <citation type="journal article" date="2023" name="Commun. Biol.">
        <title>Reorganization of the ancestral sex-determining regions during the evolution of trioecy in Pleodorina starrii.</title>
        <authorList>
            <person name="Takahashi K."/>
            <person name="Suzuki S."/>
            <person name="Kawai-Toyooka H."/>
            <person name="Yamamoto K."/>
            <person name="Hamaji T."/>
            <person name="Ootsuki R."/>
            <person name="Yamaguchi H."/>
            <person name="Kawachi M."/>
            <person name="Higashiyama T."/>
            <person name="Nozaki H."/>
        </authorList>
    </citation>
    <scope>NUCLEOTIDE SEQUENCE [LARGE SCALE GENOMIC DNA]</scope>
    <source>
        <strain evidence="3 4">NIES-4479</strain>
    </source>
</reference>
<comment type="caution">
    <text evidence="3">The sequence shown here is derived from an EMBL/GenBank/DDBJ whole genome shotgun (WGS) entry which is preliminary data.</text>
</comment>
<evidence type="ECO:0000256" key="1">
    <source>
        <dbReference type="SAM" id="Coils"/>
    </source>
</evidence>
<evidence type="ECO:0000256" key="2">
    <source>
        <dbReference type="SAM" id="MobiDB-lite"/>
    </source>
</evidence>
<feature type="compositionally biased region" description="Low complexity" evidence="2">
    <location>
        <begin position="302"/>
        <end position="311"/>
    </location>
</feature>
<proteinExistence type="predicted"/>
<feature type="coiled-coil region" evidence="1">
    <location>
        <begin position="476"/>
        <end position="539"/>
    </location>
</feature>
<feature type="compositionally biased region" description="Gly residues" evidence="2">
    <location>
        <begin position="775"/>
        <end position="787"/>
    </location>
</feature>
<dbReference type="Proteomes" id="UP001165080">
    <property type="component" value="Unassembled WGS sequence"/>
</dbReference>
<dbReference type="AlphaFoldDB" id="A0A9W6F6L7"/>
<name>A0A9W6F6L7_9CHLO</name>
<organism evidence="3 4">
    <name type="scientific">Pleodorina starrii</name>
    <dbReference type="NCBI Taxonomy" id="330485"/>
    <lineage>
        <taxon>Eukaryota</taxon>
        <taxon>Viridiplantae</taxon>
        <taxon>Chlorophyta</taxon>
        <taxon>core chlorophytes</taxon>
        <taxon>Chlorophyceae</taxon>
        <taxon>CS clade</taxon>
        <taxon>Chlamydomonadales</taxon>
        <taxon>Volvocaceae</taxon>
        <taxon>Pleodorina</taxon>
    </lineage>
</organism>
<accession>A0A9W6F6L7</accession>
<feature type="region of interest" description="Disordered" evidence="2">
    <location>
        <begin position="836"/>
        <end position="896"/>
    </location>
</feature>
<gene>
    <name evidence="3" type="primary">PLEST005486</name>
    <name evidence="3" type="ORF">PLESTB_001335600</name>
</gene>
<feature type="compositionally biased region" description="Low complexity" evidence="2">
    <location>
        <begin position="855"/>
        <end position="896"/>
    </location>
</feature>
<keyword evidence="4" id="KW-1185">Reference proteome</keyword>
<protein>
    <submittedName>
        <fullName evidence="3">Uncharacterized protein</fullName>
    </submittedName>
</protein>
<feature type="region of interest" description="Disordered" evidence="2">
    <location>
        <begin position="260"/>
        <end position="320"/>
    </location>
</feature>
<keyword evidence="1" id="KW-0175">Coiled coil</keyword>
<sequence>MNVKEKVGVLGLRPASAGYVESHGAAGSLRYAPSSAASASAAFSVTGASAASSGTKAERQAAALQLWSRWAHETLGPMSADPSPEELTRKSARVQRLENECAALAARAQRRLEVSSAIRGRSILIGASRDGGSAGAFGGGGGGGSVTGRSSYAGGAAGAGAGAGFAASEGGGSTGVLLRPGSFNRELQYAVRERRRAAAYTAVRAEGAAEAGALAAADAAAAAAVHGSSGIAPSLKSRAMLDALIASRAAGSGGAAAAPQAALAGGGGGGGSPQSAGPRLRPHSAHPLRSSTGSVAGGGAAAAGRLRPRSAVPGAGAGTSLGRQTSIAASSVGSVTGGGAFARAGSMAQRAAGLAGGGGAAAAAAAAGLISVPEGEYLALRQEMESVSERLAATQAALEVQADTEAQLREAVELMRARLHSAGLREVDAQRRLAQHSKLEPLFDRLAECFTFNSPEEVVARLEFLEDDKLGTFDQLLRTQEEVTRLQQRLAEVHKAGEMVATRLTTEHLQGSARMQEQNEQLRQELEAMENLVHRLTSRQAQLVALQTAVLQLWGKLSEDPQFAEAFVTGPSGAATIAARARAASASAGKSTPLANALLSSHGGADDPTGVVASAAAAAAAGSGSIQPEDPLSMLHMIEEFVTAKSNKLSIRHFTDIQRIADHVWQQHFRNRADIRGRVVPTFEQLSRMADRMAGRVRSVQDQAGRSQEAERGLMKEVRRLQQQKRALEVALARRDEQFKSIMGVPRRERPASAAAELGRVMRREAAAAFNVTGSGGAAGGGGGGTPPGAPASRAMSTLSLSPAGPGRGSGGRGEFAPLDTSFSITSGLSTAPQLKPHAAAAAAAGQQQRLQPHSQRPLRPASASAPSRTVSSSRLRPGTAAAAAPPPSASASSSAAAGVSLGGTLAAVLSPAVALQVPQMVNDMPAGAHWRQHHLRPASATAAQRTAPMRIPAGSLFYAGSPATAAAPDATGAGAVPAPSPQGEAEVVAAAPPAEAEAEGVPTVRWSAPQRSAIEQAFLTRLERRTRVT</sequence>